<evidence type="ECO:0000256" key="4">
    <source>
        <dbReference type="ARBA" id="ARBA00038161"/>
    </source>
</evidence>
<evidence type="ECO:0000259" key="6">
    <source>
        <dbReference type="PROSITE" id="PS50106"/>
    </source>
</evidence>
<dbReference type="EMBL" id="AYCK01008081">
    <property type="status" value="NOT_ANNOTATED_CDS"/>
    <property type="molecule type" value="Genomic_DNA"/>
</dbReference>
<dbReference type="GO" id="GO:0005634">
    <property type="term" value="C:nucleus"/>
    <property type="evidence" value="ECO:0007669"/>
    <property type="project" value="TreeGrafter"/>
</dbReference>
<evidence type="ECO:0000256" key="5">
    <source>
        <dbReference type="SAM" id="MobiDB-lite"/>
    </source>
</evidence>
<dbReference type="PANTHER" id="PTHR24217">
    <property type="entry name" value="PUTATIVE-RELATED"/>
    <property type="match status" value="1"/>
</dbReference>
<evidence type="ECO:0000256" key="2">
    <source>
        <dbReference type="ARBA" id="ARBA00022490"/>
    </source>
</evidence>
<feature type="compositionally biased region" description="Acidic residues" evidence="5">
    <location>
        <begin position="394"/>
        <end position="411"/>
    </location>
</feature>
<protein>
    <submittedName>
        <fullName evidence="7">Synaptopodin-2-like</fullName>
    </submittedName>
</protein>
<dbReference type="InterPro" id="IPR051976">
    <property type="entry name" value="Synaptopodin_domain"/>
</dbReference>
<dbReference type="GO" id="GO:0003779">
    <property type="term" value="F:actin binding"/>
    <property type="evidence" value="ECO:0007669"/>
    <property type="project" value="TreeGrafter"/>
</dbReference>
<dbReference type="Pfam" id="PF00595">
    <property type="entry name" value="PDZ"/>
    <property type="match status" value="1"/>
</dbReference>
<feature type="compositionally biased region" description="Low complexity" evidence="5">
    <location>
        <begin position="694"/>
        <end position="703"/>
    </location>
</feature>
<feature type="compositionally biased region" description="Polar residues" evidence="5">
    <location>
        <begin position="261"/>
        <end position="277"/>
    </location>
</feature>
<dbReference type="SUPFAM" id="SSF50156">
    <property type="entry name" value="PDZ domain-like"/>
    <property type="match status" value="1"/>
</dbReference>
<dbReference type="InterPro" id="IPR001478">
    <property type="entry name" value="PDZ"/>
</dbReference>
<feature type="region of interest" description="Disordered" evidence="5">
    <location>
        <begin position="813"/>
        <end position="889"/>
    </location>
</feature>
<proteinExistence type="inferred from homology"/>
<dbReference type="AlphaFoldDB" id="A0A087X9G6"/>
<dbReference type="PROSITE" id="PS50106">
    <property type="entry name" value="PDZ"/>
    <property type="match status" value="1"/>
</dbReference>
<dbReference type="SMART" id="SM00228">
    <property type="entry name" value="PDZ"/>
    <property type="match status" value="1"/>
</dbReference>
<keyword evidence="2" id="KW-0963">Cytoplasm</keyword>
<dbReference type="GO" id="GO:0032233">
    <property type="term" value="P:positive regulation of actin filament bundle assembly"/>
    <property type="evidence" value="ECO:0007669"/>
    <property type="project" value="TreeGrafter"/>
</dbReference>
<dbReference type="GO" id="GO:0015629">
    <property type="term" value="C:actin cytoskeleton"/>
    <property type="evidence" value="ECO:0007669"/>
    <property type="project" value="TreeGrafter"/>
</dbReference>
<feature type="region of interest" description="Disordered" evidence="5">
    <location>
        <begin position="672"/>
        <end position="764"/>
    </location>
</feature>
<feature type="compositionally biased region" description="Basic and acidic residues" evidence="5">
    <location>
        <begin position="337"/>
        <end position="346"/>
    </location>
</feature>
<evidence type="ECO:0000256" key="1">
    <source>
        <dbReference type="ARBA" id="ARBA00004496"/>
    </source>
</evidence>
<comment type="similarity">
    <text evidence="4">Belongs to the synaptopodin family.</text>
</comment>
<dbReference type="Gene3D" id="2.30.42.10">
    <property type="match status" value="1"/>
</dbReference>
<sequence length="1064" mass="115779">MGTGDYICVTLRGGAPWGFILRQGEGDIYRPLLASQVEDGSRAYLAGVQEDDEVVSINGEPCADLTLLQALALIETSTITLQLLLKRLLNLTSFTRDSDSEGTSLGENVSSDENLKSTTLHIISPKSEIPREVHISDPQGKVLYRELDSDTEALPRGKLSDDLGGHELAFTHNKEVRRCCSTGEFVELQVSLSDQTLAYGGCTSLGSARGIEGDFSAIDPVHTTSSHHAQCPVREPLGQHGVVVRAPTVEGTLQPPDASGTGRSTLSVGGPTTTENTGSQSEEEEGGGPSQPVPASFTVSFEIPSDKATLAEEQEDSESEGDQEKPNKHRAKHARLRRNESLSEKQVKEAKSKCKRIALLLSAAPSNPNNKGVLMFKKHRQRAKKYTLVSYGTGEDEPDFSDEEDDVNDDDKQEIPPGEISFEAAIDCESNRPFLLNVPGSKGVLTFKLGKSLVEINNNLNNQAEMECFPETKGKGAAMFAQRRQRMDEITAEHEELRRQGLPVEAVQELEKKVTGQSYIQSATEGHGYLDVNKQYSTNINGTIQHQTNEIQSSFNNRTAKPFTTENMVATPYSHGASGTSQDSVGQGEQIASRDERISTPAIRTGLLSDSRRKSTGKPMFTFKEAPKVSPNPALLNLLNRSDKKGFESGPEEDYLSLGAEACNFLQSQRLKPKIPPPVAPKPLINPNSPPWSAPTTETAPAPELEPAPAPAPEPSTLPSPEETTANPTPVNTQPSPKPWHPPQNQTPPPPPRRMFSYTVGQKAASPVNPMATVLNPKLSPGPAFEMPVVKGKGADMFAKRQSRMEKFVVDSETVEANKASRSTSPAASLPNEWKYTPNVRAPPPRAYNPIQSPFYPPAATKQPPASSPSIKAKKKDQEKRAPATKPLNVIDVMKHQPYKLDSSLFIFAVPPTYHPQAPQPLNQPYQQAAYQPASSPPYLATPSVPYKAPPTNNYIAPSLPVAARPEQLAGATPFLHQPGCHSQVRQTSHLDKGFKPLTPWEAASRHPLGLVDEAFAFQDLQQALASNVHFAARRKILPEPPAEWKGRVSYTTQPKPGSQTWSQ</sequence>
<feature type="compositionally biased region" description="Polar residues" evidence="5">
    <location>
        <begin position="1050"/>
        <end position="1064"/>
    </location>
</feature>
<dbReference type="GO" id="GO:0030018">
    <property type="term" value="C:Z disc"/>
    <property type="evidence" value="ECO:0007669"/>
    <property type="project" value="TreeGrafter"/>
</dbReference>
<name>A0A087X9G6_POEFO</name>
<dbReference type="PANTHER" id="PTHR24217:SF9">
    <property type="entry name" value="SYNAPTOPODIN-2"/>
    <property type="match status" value="1"/>
</dbReference>
<feature type="compositionally biased region" description="Pro residues" evidence="5">
    <location>
        <begin position="704"/>
        <end position="718"/>
    </location>
</feature>
<keyword evidence="8" id="KW-1185">Reference proteome</keyword>
<accession>A0A087X9G6</accession>
<feature type="region of interest" description="Disordered" evidence="5">
    <location>
        <begin position="392"/>
        <end position="411"/>
    </location>
</feature>
<evidence type="ECO:0000256" key="3">
    <source>
        <dbReference type="ARBA" id="ARBA00022553"/>
    </source>
</evidence>
<feature type="region of interest" description="Disordered" evidence="5">
    <location>
        <begin position="250"/>
        <end position="297"/>
    </location>
</feature>
<feature type="region of interest" description="Disordered" evidence="5">
    <location>
        <begin position="1042"/>
        <end position="1064"/>
    </location>
</feature>
<dbReference type="PRINTS" id="PR01217">
    <property type="entry name" value="PRICHEXTENSN"/>
</dbReference>
<feature type="compositionally biased region" description="Acidic residues" evidence="5">
    <location>
        <begin position="312"/>
        <end position="321"/>
    </location>
</feature>
<keyword evidence="3" id="KW-0597">Phosphoprotein</keyword>
<comment type="subcellular location">
    <subcellularLocation>
        <location evidence="1">Cytoplasm</location>
    </subcellularLocation>
</comment>
<feature type="compositionally biased region" description="Low complexity" evidence="5">
    <location>
        <begin position="862"/>
        <end position="871"/>
    </location>
</feature>
<dbReference type="Proteomes" id="UP000028760">
    <property type="component" value="Unassembled WGS sequence"/>
</dbReference>
<dbReference type="GeneTree" id="ENSGT00950000183054"/>
<feature type="domain" description="PDZ" evidence="6">
    <location>
        <begin position="14"/>
        <end position="89"/>
    </location>
</feature>
<reference evidence="7" key="2">
    <citation type="submission" date="2025-08" db="UniProtKB">
        <authorList>
            <consortium name="Ensembl"/>
        </authorList>
    </citation>
    <scope>IDENTIFICATION</scope>
</reference>
<feature type="region of interest" description="Disordered" evidence="5">
    <location>
        <begin position="309"/>
        <end position="346"/>
    </location>
</feature>
<evidence type="ECO:0000313" key="7">
    <source>
        <dbReference type="Ensembl" id="ENSPFOP00000002419.2"/>
    </source>
</evidence>
<reference evidence="8" key="1">
    <citation type="submission" date="2013-10" db="EMBL/GenBank/DDBJ databases">
        <authorList>
            <person name="Schartl M."/>
            <person name="Warren W."/>
        </authorList>
    </citation>
    <scope>NUCLEOTIDE SEQUENCE [LARGE SCALE GENOMIC DNA]</scope>
    <source>
        <strain evidence="8">female</strain>
    </source>
</reference>
<dbReference type="Ensembl" id="ENSPFOT00000002423.2">
    <property type="protein sequence ID" value="ENSPFOP00000002419.2"/>
    <property type="gene ID" value="ENSPFOG00000002529.2"/>
</dbReference>
<feature type="compositionally biased region" description="Polar residues" evidence="5">
    <location>
        <begin position="577"/>
        <end position="587"/>
    </location>
</feature>
<evidence type="ECO:0000313" key="8">
    <source>
        <dbReference type="Proteomes" id="UP000028760"/>
    </source>
</evidence>
<reference evidence="7" key="3">
    <citation type="submission" date="2025-09" db="UniProtKB">
        <authorList>
            <consortium name="Ensembl"/>
        </authorList>
    </citation>
    <scope>IDENTIFICATION</scope>
</reference>
<organism evidence="7 8">
    <name type="scientific">Poecilia formosa</name>
    <name type="common">Amazon molly</name>
    <name type="synonym">Limia formosa</name>
    <dbReference type="NCBI Taxonomy" id="48698"/>
    <lineage>
        <taxon>Eukaryota</taxon>
        <taxon>Metazoa</taxon>
        <taxon>Chordata</taxon>
        <taxon>Craniata</taxon>
        <taxon>Vertebrata</taxon>
        <taxon>Euteleostomi</taxon>
        <taxon>Actinopterygii</taxon>
        <taxon>Neopterygii</taxon>
        <taxon>Teleostei</taxon>
        <taxon>Neoteleostei</taxon>
        <taxon>Acanthomorphata</taxon>
        <taxon>Ovalentaria</taxon>
        <taxon>Atherinomorphae</taxon>
        <taxon>Cyprinodontiformes</taxon>
        <taxon>Poeciliidae</taxon>
        <taxon>Poeciliinae</taxon>
        <taxon>Poecilia</taxon>
    </lineage>
</organism>
<feature type="compositionally biased region" description="Pro residues" evidence="5">
    <location>
        <begin position="736"/>
        <end position="753"/>
    </location>
</feature>
<feature type="compositionally biased region" description="Basic residues" evidence="5">
    <location>
        <begin position="327"/>
        <end position="336"/>
    </location>
</feature>
<feature type="region of interest" description="Disordered" evidence="5">
    <location>
        <begin position="574"/>
        <end position="601"/>
    </location>
</feature>
<dbReference type="InterPro" id="IPR036034">
    <property type="entry name" value="PDZ_sf"/>
</dbReference>